<dbReference type="AlphaFoldDB" id="A0A0A9CJY7"/>
<organism evidence="2">
    <name type="scientific">Arundo donax</name>
    <name type="common">Giant reed</name>
    <name type="synonym">Donax arundinaceus</name>
    <dbReference type="NCBI Taxonomy" id="35708"/>
    <lineage>
        <taxon>Eukaryota</taxon>
        <taxon>Viridiplantae</taxon>
        <taxon>Streptophyta</taxon>
        <taxon>Embryophyta</taxon>
        <taxon>Tracheophyta</taxon>
        <taxon>Spermatophyta</taxon>
        <taxon>Magnoliopsida</taxon>
        <taxon>Liliopsida</taxon>
        <taxon>Poales</taxon>
        <taxon>Poaceae</taxon>
        <taxon>PACMAD clade</taxon>
        <taxon>Arundinoideae</taxon>
        <taxon>Arundineae</taxon>
        <taxon>Arundo</taxon>
    </lineage>
</organism>
<proteinExistence type="predicted"/>
<reference evidence="2" key="1">
    <citation type="submission" date="2014-09" db="EMBL/GenBank/DDBJ databases">
        <authorList>
            <person name="Magalhaes I.L.F."/>
            <person name="Oliveira U."/>
            <person name="Santos F.R."/>
            <person name="Vidigal T.H.D.A."/>
            <person name="Brescovit A.D."/>
            <person name="Santos A.J."/>
        </authorList>
    </citation>
    <scope>NUCLEOTIDE SEQUENCE</scope>
    <source>
        <tissue evidence="2">Shoot tissue taken approximately 20 cm above the soil surface</tissue>
    </source>
</reference>
<evidence type="ECO:0000256" key="1">
    <source>
        <dbReference type="SAM" id="MobiDB-lite"/>
    </source>
</evidence>
<dbReference type="EMBL" id="GBRH01226048">
    <property type="protein sequence ID" value="JAD71847.1"/>
    <property type="molecule type" value="Transcribed_RNA"/>
</dbReference>
<name>A0A0A9CJY7_ARUDO</name>
<reference evidence="2" key="2">
    <citation type="journal article" date="2015" name="Data Brief">
        <title>Shoot transcriptome of the giant reed, Arundo donax.</title>
        <authorList>
            <person name="Barrero R.A."/>
            <person name="Guerrero F.D."/>
            <person name="Moolhuijzen P."/>
            <person name="Goolsby J.A."/>
            <person name="Tidwell J."/>
            <person name="Bellgard S.E."/>
            <person name="Bellgard M.I."/>
        </authorList>
    </citation>
    <scope>NUCLEOTIDE SEQUENCE</scope>
    <source>
        <tissue evidence="2">Shoot tissue taken approximately 20 cm above the soil surface</tissue>
    </source>
</reference>
<feature type="region of interest" description="Disordered" evidence="1">
    <location>
        <begin position="1"/>
        <end position="26"/>
    </location>
</feature>
<feature type="compositionally biased region" description="Polar residues" evidence="1">
    <location>
        <begin position="1"/>
        <end position="11"/>
    </location>
</feature>
<sequence length="26" mass="2623">MPRISSSSSCVQPLPPPAAAPLMAVD</sequence>
<protein>
    <submittedName>
        <fullName evidence="2">Uncharacterized protein</fullName>
    </submittedName>
</protein>
<accession>A0A0A9CJY7</accession>
<evidence type="ECO:0000313" key="2">
    <source>
        <dbReference type="EMBL" id="JAD71847.1"/>
    </source>
</evidence>